<dbReference type="Proteomes" id="UP001057402">
    <property type="component" value="Chromosome 1"/>
</dbReference>
<gene>
    <name evidence="1" type="ORF">MLD38_000928</name>
</gene>
<name>A0ACB9SDK8_9MYRT</name>
<keyword evidence="2" id="KW-1185">Reference proteome</keyword>
<evidence type="ECO:0000313" key="1">
    <source>
        <dbReference type="EMBL" id="KAI4388616.1"/>
    </source>
</evidence>
<reference evidence="2" key="1">
    <citation type="journal article" date="2023" name="Front. Plant Sci.">
        <title>Chromosomal-level genome assembly of Melastoma candidum provides insights into trichome evolution.</title>
        <authorList>
            <person name="Zhong Y."/>
            <person name="Wu W."/>
            <person name="Sun C."/>
            <person name="Zou P."/>
            <person name="Liu Y."/>
            <person name="Dai S."/>
            <person name="Zhou R."/>
        </authorList>
    </citation>
    <scope>NUCLEOTIDE SEQUENCE [LARGE SCALE GENOMIC DNA]</scope>
</reference>
<dbReference type="EMBL" id="CM042880">
    <property type="protein sequence ID" value="KAI4388616.1"/>
    <property type="molecule type" value="Genomic_DNA"/>
</dbReference>
<comment type="caution">
    <text evidence="1">The sequence shown here is derived from an EMBL/GenBank/DDBJ whole genome shotgun (WGS) entry which is preliminary data.</text>
</comment>
<sequence>MRWSTNIPTKNYQKGGGSRFGASTTLESVSKVDEVVASFDGNSVAPTYLDESVETTLKNDGASEVANNSGEIDVNARFLENKESNVSVGEADNTRRHDEVPAKKVTISEAHGGVMCDVISGYEEYVGDGVSQEEDSTVVIAEETGLILATPDVVEFEESLEFHERVDPAFEADEISLKVSEVKTWLYPQGETIRLQKGNWDIDSQHRDSQAASFGLSLHDLRVEDPTETECSFLGASYAVKEAEPESISCMSGPTETSCFASDVNLSKDDVSKELQSTAFDSSSPENNGVDNHFSKSPSAQSQDSSEDEQFEFSDIDGHRPSKSGIARTASTESVNQGTPLPVVMRSSGQTDASDQESSTEDEDSREKRENISGAINIITGPTIVSEEGMRLAESLPDLRSQHGSFESCGPDHLLAHSLDSNYKHLEFSVHRKDDMSYVKSDNVEMEMKGPGEVCTGDNHDLAYKKLESLDPSVEISLCRSLLYEGMGSEAASRVFNAAKLDIDSFSSLGSSVVNDDRLVVRLRGQYFPWDAASPIALGMVSFGSDEIFEPNGMIAVDKNERTVESVPSIAIVPVGVPSKAIVPAGGNWRWPFSFKQARSRKVMNDGRNVIGRAKSMDDRSLLTANAKRMVRTTTPTSEQLASLNLKEGCNSITFSFRTSMLGRQQVDARIFLWKWNTKVIISDVDGTITKSDVLGQFMPFVGMDWSQTGVAHLYSAIKENGYQLLFLSARAISQAYQTRQFLFNLKQDGKSLPDGPVVISPDGLFPSLFREVIRRAPHEFKIATLQDIKDLFPADHNPFYAGFGNRNTDEISYLKVGIPKGKIFTINPKGEIAVNKHINTRSYTTLHALVNGMFPPITSFEQEDFNSWNYWKLPPPDIDPRLPATNLTQLLVVSDAVAGLR</sequence>
<accession>A0ACB9SDK8</accession>
<evidence type="ECO:0000313" key="2">
    <source>
        <dbReference type="Proteomes" id="UP001057402"/>
    </source>
</evidence>
<organism evidence="1 2">
    <name type="scientific">Melastoma candidum</name>
    <dbReference type="NCBI Taxonomy" id="119954"/>
    <lineage>
        <taxon>Eukaryota</taxon>
        <taxon>Viridiplantae</taxon>
        <taxon>Streptophyta</taxon>
        <taxon>Embryophyta</taxon>
        <taxon>Tracheophyta</taxon>
        <taxon>Spermatophyta</taxon>
        <taxon>Magnoliopsida</taxon>
        <taxon>eudicotyledons</taxon>
        <taxon>Gunneridae</taxon>
        <taxon>Pentapetalae</taxon>
        <taxon>rosids</taxon>
        <taxon>malvids</taxon>
        <taxon>Myrtales</taxon>
        <taxon>Melastomataceae</taxon>
        <taxon>Melastomatoideae</taxon>
        <taxon>Melastomateae</taxon>
        <taxon>Melastoma</taxon>
    </lineage>
</organism>
<proteinExistence type="predicted"/>
<protein>
    <submittedName>
        <fullName evidence="1">Uncharacterized protein</fullName>
    </submittedName>
</protein>